<feature type="region of interest" description="Disordered" evidence="1">
    <location>
        <begin position="23"/>
        <end position="44"/>
    </location>
</feature>
<dbReference type="KEGG" id="nps:KRR39_08015"/>
<feature type="domain" description="Tyr recombinase" evidence="2">
    <location>
        <begin position="98"/>
        <end position="283"/>
    </location>
</feature>
<evidence type="ECO:0000313" key="3">
    <source>
        <dbReference type="EMBL" id="QWZ09673.1"/>
    </source>
</evidence>
<proteinExistence type="predicted"/>
<dbReference type="GO" id="GO:0003677">
    <property type="term" value="F:DNA binding"/>
    <property type="evidence" value="ECO:0007669"/>
    <property type="project" value="InterPro"/>
</dbReference>
<dbReference type="Pfam" id="PF00589">
    <property type="entry name" value="Phage_integrase"/>
    <property type="match status" value="1"/>
</dbReference>
<evidence type="ECO:0000256" key="1">
    <source>
        <dbReference type="SAM" id="MobiDB-lite"/>
    </source>
</evidence>
<feature type="compositionally biased region" description="Basic residues" evidence="1">
    <location>
        <begin position="28"/>
        <end position="40"/>
    </location>
</feature>
<dbReference type="AlphaFoldDB" id="A0A975T121"/>
<accession>A0A975T121</accession>
<organism evidence="3 4">
    <name type="scientific">Nocardioides panacis</name>
    <dbReference type="NCBI Taxonomy" id="2849501"/>
    <lineage>
        <taxon>Bacteria</taxon>
        <taxon>Bacillati</taxon>
        <taxon>Actinomycetota</taxon>
        <taxon>Actinomycetes</taxon>
        <taxon>Propionibacteriales</taxon>
        <taxon>Nocardioidaceae</taxon>
        <taxon>Nocardioides</taxon>
    </lineage>
</organism>
<dbReference type="RefSeq" id="WP_216941519.1">
    <property type="nucleotide sequence ID" value="NZ_CP077062.1"/>
</dbReference>
<sequence length="291" mass="32450">MPTRLCEGSGTGRFARCGAAISKCSRPPSRRGPGHTRWRPPARQDAPLASYRADDHGQGAARNFAEATHRFFSEAVRDGHLCRSPTDGLGKPPQQHNRRPINAREEANLRAWICLRRRDPILDLLLLDLFIRSGSRREGILQLTVDGIDLVGCAIQVFQKNAKGQRIPVARSVLRRALELGRERGATEGPDRVLRQQHGAPVTRRYLDTLFHTAAAELAYGADGAFVGVSPHWLRHTSTDRIRQATKDPFLSSFWMNHSMSQFGISSPYLTNPSWAELCVAAERAFGRLED</sequence>
<dbReference type="InterPro" id="IPR002104">
    <property type="entry name" value="Integrase_catalytic"/>
</dbReference>
<name>A0A975T121_9ACTN</name>
<keyword evidence="4" id="KW-1185">Reference proteome</keyword>
<protein>
    <submittedName>
        <fullName evidence="3">Tyrosine-type recombinase/integrase</fullName>
    </submittedName>
</protein>
<dbReference type="Proteomes" id="UP000683575">
    <property type="component" value="Chromosome"/>
</dbReference>
<dbReference type="PROSITE" id="PS51898">
    <property type="entry name" value="TYR_RECOMBINASE"/>
    <property type="match status" value="1"/>
</dbReference>
<dbReference type="GO" id="GO:0015074">
    <property type="term" value="P:DNA integration"/>
    <property type="evidence" value="ECO:0007669"/>
    <property type="project" value="InterPro"/>
</dbReference>
<gene>
    <name evidence="3" type="ORF">KRR39_08015</name>
</gene>
<evidence type="ECO:0000313" key="4">
    <source>
        <dbReference type="Proteomes" id="UP000683575"/>
    </source>
</evidence>
<dbReference type="GO" id="GO:0006310">
    <property type="term" value="P:DNA recombination"/>
    <property type="evidence" value="ECO:0007669"/>
    <property type="project" value="InterPro"/>
</dbReference>
<evidence type="ECO:0000259" key="2">
    <source>
        <dbReference type="PROSITE" id="PS51898"/>
    </source>
</evidence>
<reference evidence="3" key="1">
    <citation type="submission" date="2021-06" db="EMBL/GenBank/DDBJ databases">
        <title>Complete genome sequence of Nocardioides sp. G188.</title>
        <authorList>
            <person name="Im W.-T."/>
        </authorList>
    </citation>
    <scope>NUCLEOTIDE SEQUENCE</scope>
    <source>
        <strain evidence="3">G188</strain>
    </source>
</reference>
<dbReference type="EMBL" id="CP077062">
    <property type="protein sequence ID" value="QWZ09673.1"/>
    <property type="molecule type" value="Genomic_DNA"/>
</dbReference>